<keyword evidence="1" id="KW-0472">Membrane</keyword>
<reference evidence="2 3" key="1">
    <citation type="submission" date="2019-04" db="EMBL/GenBank/DDBJ databases">
        <authorList>
            <consortium name="DOE Joint Genome Institute"/>
            <person name="Mondo S."/>
            <person name="Kjaerbolling I."/>
            <person name="Vesth T."/>
            <person name="Frisvad J.C."/>
            <person name="Nybo J.L."/>
            <person name="Theobald S."/>
            <person name="Kildgaard S."/>
            <person name="Isbrandt T."/>
            <person name="Kuo A."/>
            <person name="Sato A."/>
            <person name="Lyhne E.K."/>
            <person name="Kogle M.E."/>
            <person name="Wiebenga A."/>
            <person name="Kun R.S."/>
            <person name="Lubbers R.J."/>
            <person name="Makela M.R."/>
            <person name="Barry K."/>
            <person name="Chovatia M."/>
            <person name="Clum A."/>
            <person name="Daum C."/>
            <person name="Haridas S."/>
            <person name="He G."/>
            <person name="LaButti K."/>
            <person name="Lipzen A."/>
            <person name="Riley R."/>
            <person name="Salamov A."/>
            <person name="Simmons B.A."/>
            <person name="Magnuson J.K."/>
            <person name="Henrissat B."/>
            <person name="Mortensen U.H."/>
            <person name="Larsen T.O."/>
            <person name="Devries R.P."/>
            <person name="Grigoriev I.V."/>
            <person name="Machida M."/>
            <person name="Baker S.E."/>
            <person name="Andersen M.R."/>
            <person name="Cantor M.N."/>
            <person name="Hua S.X."/>
        </authorList>
    </citation>
    <scope>NUCLEOTIDE SEQUENCE [LARGE SCALE GENOMIC DNA]</scope>
    <source>
        <strain evidence="2 3">CBS 117616</strain>
    </source>
</reference>
<accession>A0ABQ6WZ92</accession>
<organism evidence="2 3">
    <name type="scientific">Aspergillus pseudocaelatus</name>
    <dbReference type="NCBI Taxonomy" id="1825620"/>
    <lineage>
        <taxon>Eukaryota</taxon>
        <taxon>Fungi</taxon>
        <taxon>Dikarya</taxon>
        <taxon>Ascomycota</taxon>
        <taxon>Pezizomycotina</taxon>
        <taxon>Eurotiomycetes</taxon>
        <taxon>Eurotiomycetidae</taxon>
        <taxon>Eurotiales</taxon>
        <taxon>Aspergillaceae</taxon>
        <taxon>Aspergillus</taxon>
        <taxon>Aspergillus subgen. Circumdati</taxon>
    </lineage>
</organism>
<proteinExistence type="predicted"/>
<keyword evidence="1" id="KW-1133">Transmembrane helix</keyword>
<dbReference type="EMBL" id="ML735704">
    <property type="protein sequence ID" value="KAE8421081.1"/>
    <property type="molecule type" value="Genomic_DNA"/>
</dbReference>
<keyword evidence="3" id="KW-1185">Reference proteome</keyword>
<protein>
    <submittedName>
        <fullName evidence="2">Uncharacterized protein</fullName>
    </submittedName>
</protein>
<dbReference type="PROSITE" id="PS51257">
    <property type="entry name" value="PROKAR_LIPOPROTEIN"/>
    <property type="match status" value="1"/>
</dbReference>
<evidence type="ECO:0000313" key="3">
    <source>
        <dbReference type="Proteomes" id="UP000325395"/>
    </source>
</evidence>
<sequence length="58" mass="6270">MNRISTGQISMVVSQFGTSLFSFHPIFPLAIISCVGSTLGFTRLAHMDRLSSTSAVHN</sequence>
<dbReference type="Proteomes" id="UP000325395">
    <property type="component" value="Unassembled WGS sequence"/>
</dbReference>
<gene>
    <name evidence="2" type="ORF">BDV36DRAFT_248661</name>
</gene>
<evidence type="ECO:0000313" key="2">
    <source>
        <dbReference type="EMBL" id="KAE8421081.1"/>
    </source>
</evidence>
<keyword evidence="1" id="KW-0812">Transmembrane</keyword>
<name>A0ABQ6WZ92_9EURO</name>
<feature type="transmembrane region" description="Helical" evidence="1">
    <location>
        <begin position="20"/>
        <end position="41"/>
    </location>
</feature>
<evidence type="ECO:0000256" key="1">
    <source>
        <dbReference type="SAM" id="Phobius"/>
    </source>
</evidence>